<keyword evidence="6" id="KW-0007">Acetylation</keyword>
<dbReference type="HAMAP" id="MF_00313">
    <property type="entry name" value="Glutaminase"/>
    <property type="match status" value="1"/>
</dbReference>
<dbReference type="SUPFAM" id="SSF56601">
    <property type="entry name" value="beta-lactamase/transpeptidase-like"/>
    <property type="match status" value="1"/>
</dbReference>
<comment type="similarity">
    <text evidence="1 6">Belongs to the glutaminase family.</text>
</comment>
<comment type="subunit">
    <text evidence="2 6">Homotetramer.</text>
</comment>
<dbReference type="EC" id="3.5.1.2" evidence="3 6"/>
<sequence>MMGHHARQQLSTAWSHPRMNTDDATADLQALHQRYRGLREGRVAGYIPELAKADPEAFAIAMVGVDGRVVQVGDSEARFTLQSMSKPLAYGLALQQLGREAVHRKVGVEPTGEAFNSIVELEEEVHRPYNPMINSGAITIAALLHEAAPGQAATRLMHMVQAYLGRPVTADEPTLRSELATGHRNRAIAHLLHHYGVIGPDIQAVLQLYSLQCSLQVGTLDLALVAATLAHRGVQPLTGRQVLAPALVRDMLSLMFTCGMYDTAGEWAYTVGLPAKSGVSGGILAVVPGRMGLAVYSPRLDAHGHSVRGMAVLKALAAQWRLSLFGTG</sequence>
<feature type="binding site" evidence="6">
    <location>
        <position position="134"/>
    </location>
    <ligand>
        <name>substrate</name>
    </ligand>
</feature>
<feature type="binding site" evidence="6">
    <location>
        <position position="185"/>
    </location>
    <ligand>
        <name>substrate</name>
    </ligand>
</feature>
<feature type="binding site" evidence="6">
    <location>
        <position position="83"/>
    </location>
    <ligand>
        <name>substrate</name>
    </ligand>
</feature>
<dbReference type="GO" id="GO:0006543">
    <property type="term" value="P:L-glutamine catabolic process"/>
    <property type="evidence" value="ECO:0007669"/>
    <property type="project" value="TreeGrafter"/>
</dbReference>
<dbReference type="GO" id="GO:0006537">
    <property type="term" value="P:glutamate biosynthetic process"/>
    <property type="evidence" value="ECO:0007669"/>
    <property type="project" value="TreeGrafter"/>
</dbReference>
<comment type="catalytic activity">
    <reaction evidence="5 6">
        <text>L-glutamine + H2O = L-glutamate + NH4(+)</text>
        <dbReference type="Rhea" id="RHEA:15889"/>
        <dbReference type="ChEBI" id="CHEBI:15377"/>
        <dbReference type="ChEBI" id="CHEBI:28938"/>
        <dbReference type="ChEBI" id="CHEBI:29985"/>
        <dbReference type="ChEBI" id="CHEBI:58359"/>
        <dbReference type="EC" id="3.5.1.2"/>
    </reaction>
</comment>
<dbReference type="NCBIfam" id="TIGR03814">
    <property type="entry name" value="Gln_ase"/>
    <property type="match status" value="1"/>
</dbReference>
<dbReference type="KEGG" id="rta:Rta_06400"/>
<dbReference type="PANTHER" id="PTHR12544">
    <property type="entry name" value="GLUTAMINASE"/>
    <property type="match status" value="1"/>
</dbReference>
<evidence type="ECO:0000256" key="4">
    <source>
        <dbReference type="ARBA" id="ARBA00022801"/>
    </source>
</evidence>
<dbReference type="InterPro" id="IPR012338">
    <property type="entry name" value="Beta-lactam/transpept-like"/>
</dbReference>
<dbReference type="eggNOG" id="COG2066">
    <property type="taxonomic scope" value="Bacteria"/>
</dbReference>
<reference evidence="7 8" key="2">
    <citation type="journal article" date="2011" name="PLoS ONE">
        <title>The Cyst-Dividing Bacterium Ramlibacter tataouinensis TTB310 Genome Reveals a Well-Stocked Toolbox for Adaptation to a Desert Environment.</title>
        <authorList>
            <person name="De Luca G."/>
            <person name="Barakat M."/>
            <person name="Ortet P."/>
            <person name="Fochesato S."/>
            <person name="Jourlin-Castelli C."/>
            <person name="Ansaldi M."/>
            <person name="Py B."/>
            <person name="Fichant G."/>
            <person name="Coutinho P.M."/>
            <person name="Voulhoux R."/>
            <person name="Bastien O."/>
            <person name="Marechal E."/>
            <person name="Henrissat B."/>
            <person name="Quentin Y."/>
            <person name="Noirot P."/>
            <person name="Filloux A."/>
            <person name="Mejean V."/>
            <person name="Dubow M.S."/>
            <person name="Barras F."/>
            <person name="Barbe V."/>
            <person name="Weissenbach J."/>
            <person name="Mihalcescu I."/>
            <person name="Vermeglio A."/>
            <person name="Achouak W."/>
            <person name="Heulin T."/>
        </authorList>
    </citation>
    <scope>NUCLEOTIDE SEQUENCE [LARGE SCALE GENOMIC DNA]</scope>
    <source>
        <strain evidence="8">ATCC BAA-407 / DSM 14655 / LMG 21543 / TTB310</strain>
    </source>
</reference>
<feature type="binding site" evidence="6">
    <location>
        <position position="261"/>
    </location>
    <ligand>
        <name>substrate</name>
    </ligand>
</feature>
<dbReference type="PATRIC" id="fig|365046.3.peg.655"/>
<dbReference type="Gene3D" id="3.40.710.10">
    <property type="entry name" value="DD-peptidase/beta-lactamase superfamily"/>
    <property type="match status" value="1"/>
</dbReference>
<dbReference type="STRING" id="365046.Rta_06400"/>
<feature type="binding site" evidence="6">
    <location>
        <position position="209"/>
    </location>
    <ligand>
        <name>substrate</name>
    </ligand>
</feature>
<evidence type="ECO:0000313" key="8">
    <source>
        <dbReference type="Proteomes" id="UP000008385"/>
    </source>
</evidence>
<dbReference type="PANTHER" id="PTHR12544:SF29">
    <property type="entry name" value="GLUTAMINASE"/>
    <property type="match status" value="1"/>
</dbReference>
<gene>
    <name evidence="6" type="primary">glsA</name>
    <name evidence="7" type="ordered locus">Rta_06400</name>
</gene>
<evidence type="ECO:0000256" key="2">
    <source>
        <dbReference type="ARBA" id="ARBA00011881"/>
    </source>
</evidence>
<evidence type="ECO:0000256" key="5">
    <source>
        <dbReference type="ARBA" id="ARBA00049534"/>
    </source>
</evidence>
<dbReference type="HOGENOM" id="CLU_027932_1_0_4"/>
<name>F5XWV7_RAMTT</name>
<dbReference type="InterPro" id="IPR015868">
    <property type="entry name" value="Glutaminase"/>
</dbReference>
<feature type="binding site" evidence="6">
    <location>
        <position position="279"/>
    </location>
    <ligand>
        <name>substrate</name>
    </ligand>
</feature>
<proteinExistence type="inferred from homology"/>
<dbReference type="GO" id="GO:0004359">
    <property type="term" value="F:glutaminase activity"/>
    <property type="evidence" value="ECO:0007669"/>
    <property type="project" value="UniProtKB-UniRule"/>
</dbReference>
<dbReference type="EMBL" id="CP000245">
    <property type="protein sequence ID" value="AEG91718.1"/>
    <property type="molecule type" value="Genomic_DNA"/>
</dbReference>
<protein>
    <recommendedName>
        <fullName evidence="3 6">Glutaminase</fullName>
        <ecNumber evidence="3 6">3.5.1.2</ecNumber>
    </recommendedName>
</protein>
<evidence type="ECO:0000256" key="1">
    <source>
        <dbReference type="ARBA" id="ARBA00011076"/>
    </source>
</evidence>
<keyword evidence="4 6" id="KW-0378">Hydrolase</keyword>
<organism evidence="7 8">
    <name type="scientific">Ramlibacter tataouinensis (strain ATCC BAA-407 / DSM 14655 / LMG 21543 / TTB310)</name>
    <dbReference type="NCBI Taxonomy" id="365046"/>
    <lineage>
        <taxon>Bacteria</taxon>
        <taxon>Pseudomonadati</taxon>
        <taxon>Pseudomonadota</taxon>
        <taxon>Betaproteobacteria</taxon>
        <taxon>Burkholderiales</taxon>
        <taxon>Comamonadaceae</taxon>
        <taxon>Ramlibacter</taxon>
    </lineage>
</organism>
<keyword evidence="8" id="KW-1185">Reference proteome</keyword>
<reference evidence="8" key="1">
    <citation type="submission" date="2006-01" db="EMBL/GenBank/DDBJ databases">
        <title>Genome of the cyst-dividing bacterium Ramlibacter tataouinensis.</title>
        <authorList>
            <person name="Barakat M."/>
            <person name="Ortet P."/>
            <person name="De Luca G."/>
            <person name="Jourlin-Castelli C."/>
            <person name="Ansaldi M."/>
            <person name="Py B."/>
            <person name="Fichant G."/>
            <person name="Coutinho P."/>
            <person name="Voulhoux R."/>
            <person name="Bastien O."/>
            <person name="Roy S."/>
            <person name="Marechal E."/>
            <person name="Henrissat B."/>
            <person name="Quentin Y."/>
            <person name="Noirot P."/>
            <person name="Filloux A."/>
            <person name="Mejean V."/>
            <person name="DuBow M."/>
            <person name="Barras F."/>
            <person name="Heulin T."/>
        </authorList>
    </citation>
    <scope>NUCLEOTIDE SEQUENCE [LARGE SCALE GENOMIC DNA]</scope>
    <source>
        <strain evidence="8">ATCC BAA-407 / DSM 14655 / LMG 21543 / TTB310</strain>
    </source>
</reference>
<dbReference type="Proteomes" id="UP000008385">
    <property type="component" value="Chromosome"/>
</dbReference>
<dbReference type="Pfam" id="PF04960">
    <property type="entry name" value="Glutaminase"/>
    <property type="match status" value="1"/>
</dbReference>
<dbReference type="FunFam" id="3.40.710.10:FF:000005">
    <property type="entry name" value="Glutaminase"/>
    <property type="match status" value="1"/>
</dbReference>
<evidence type="ECO:0000256" key="6">
    <source>
        <dbReference type="HAMAP-Rule" id="MF_00313"/>
    </source>
</evidence>
<feature type="binding site" evidence="6">
    <location>
        <position position="178"/>
    </location>
    <ligand>
        <name>substrate</name>
    </ligand>
</feature>
<accession>F5XWV7</accession>
<evidence type="ECO:0000256" key="3">
    <source>
        <dbReference type="ARBA" id="ARBA00012918"/>
    </source>
</evidence>
<evidence type="ECO:0000313" key="7">
    <source>
        <dbReference type="EMBL" id="AEG91718.1"/>
    </source>
</evidence>
<dbReference type="AlphaFoldDB" id="F5XWV7"/>